<comment type="similarity">
    <text evidence="7">Belongs to the DHHC palmitoyltransferase family.</text>
</comment>
<evidence type="ECO:0000256" key="6">
    <source>
        <dbReference type="ARBA" id="ARBA00023315"/>
    </source>
</evidence>
<dbReference type="InterPro" id="IPR039859">
    <property type="entry name" value="PFA4/ZDH16/20/ERF2-like"/>
</dbReference>
<evidence type="ECO:0000256" key="2">
    <source>
        <dbReference type="ARBA" id="ARBA00022679"/>
    </source>
</evidence>
<dbReference type="GO" id="GO:0019706">
    <property type="term" value="F:protein-cysteine S-palmitoyltransferase activity"/>
    <property type="evidence" value="ECO:0007669"/>
    <property type="project" value="UniProtKB-EC"/>
</dbReference>
<evidence type="ECO:0000259" key="8">
    <source>
        <dbReference type="Pfam" id="PF01529"/>
    </source>
</evidence>
<dbReference type="PANTHER" id="PTHR22883">
    <property type="entry name" value="ZINC FINGER DHHC DOMAIN CONTAINING PROTEIN"/>
    <property type="match status" value="1"/>
</dbReference>
<dbReference type="GO" id="GO:0016020">
    <property type="term" value="C:membrane"/>
    <property type="evidence" value="ECO:0007669"/>
    <property type="project" value="UniProtKB-SubCell"/>
</dbReference>
<comment type="catalytic activity">
    <reaction evidence="7">
        <text>L-cysteinyl-[protein] + hexadecanoyl-CoA = S-hexadecanoyl-L-cysteinyl-[protein] + CoA</text>
        <dbReference type="Rhea" id="RHEA:36683"/>
        <dbReference type="Rhea" id="RHEA-COMP:10131"/>
        <dbReference type="Rhea" id="RHEA-COMP:11032"/>
        <dbReference type="ChEBI" id="CHEBI:29950"/>
        <dbReference type="ChEBI" id="CHEBI:57287"/>
        <dbReference type="ChEBI" id="CHEBI:57379"/>
        <dbReference type="ChEBI" id="CHEBI:74151"/>
        <dbReference type="EC" id="2.3.1.225"/>
    </reaction>
</comment>
<keyword evidence="6 7" id="KW-0012">Acyltransferase</keyword>
<keyword evidence="2 7" id="KW-0808">Transferase</keyword>
<dbReference type="GO" id="GO:0005783">
    <property type="term" value="C:endoplasmic reticulum"/>
    <property type="evidence" value="ECO:0007669"/>
    <property type="project" value="TreeGrafter"/>
</dbReference>
<name>U4UEH3_DENPD</name>
<dbReference type="GO" id="GO:0006612">
    <property type="term" value="P:protein targeting to membrane"/>
    <property type="evidence" value="ECO:0007669"/>
    <property type="project" value="TreeGrafter"/>
</dbReference>
<evidence type="ECO:0000313" key="9">
    <source>
        <dbReference type="EMBL" id="ERL89001.1"/>
    </source>
</evidence>
<evidence type="ECO:0000256" key="4">
    <source>
        <dbReference type="ARBA" id="ARBA00022989"/>
    </source>
</evidence>
<comment type="domain">
    <text evidence="7">The DHHC domain is required for palmitoyltransferase activity.</text>
</comment>
<sequence>MIPPTEATRVALEPPVGGRLRRSGSVRLRRQHGLQPPLHPLQLCGWLTLCALAGGALFYLVPALPNYAQPAAAATVSVLLLIHLASHLAAALIDPAEEALRQRALLPVPQLDRVKHAHVIEDGFCHLCNIKVASSRTKHCSACNKCVANFDHHCKWLNNCVGSRNYAAFLMCVFSAVLAAALVAALAIASLIYHCLGRVDSPQDHTKESLNSINEFPMVGAIYTHNLKLPPLCHSFHSADKPECENSGLKINCYTADADAGSWKQYTQCSSNKKAFLIKKRGYFH</sequence>
<dbReference type="Proteomes" id="UP000030742">
    <property type="component" value="Unassembled WGS sequence"/>
</dbReference>
<dbReference type="EMBL" id="KB632132">
    <property type="protein sequence ID" value="ERL89001.1"/>
    <property type="molecule type" value="Genomic_DNA"/>
</dbReference>
<accession>U4UEH3</accession>
<feature type="domain" description="Palmitoyltransferase DHHC" evidence="8">
    <location>
        <begin position="121"/>
        <end position="198"/>
    </location>
</feature>
<evidence type="ECO:0000256" key="5">
    <source>
        <dbReference type="ARBA" id="ARBA00023136"/>
    </source>
</evidence>
<gene>
    <name evidence="9" type="ORF">D910_06379</name>
</gene>
<comment type="subcellular location">
    <subcellularLocation>
        <location evidence="1">Membrane</location>
        <topology evidence="1">Multi-pass membrane protein</topology>
    </subcellularLocation>
</comment>
<keyword evidence="4 7" id="KW-1133">Transmembrane helix</keyword>
<feature type="transmembrane region" description="Helical" evidence="7">
    <location>
        <begin position="67"/>
        <end position="93"/>
    </location>
</feature>
<dbReference type="Pfam" id="PF01529">
    <property type="entry name" value="DHHC"/>
    <property type="match status" value="1"/>
</dbReference>
<keyword evidence="5 7" id="KW-0472">Membrane</keyword>
<keyword evidence="3 7" id="KW-0812">Transmembrane</keyword>
<dbReference type="OrthoDB" id="272303at2759"/>
<proteinExistence type="inferred from homology"/>
<feature type="transmembrane region" description="Helical" evidence="7">
    <location>
        <begin position="166"/>
        <end position="193"/>
    </location>
</feature>
<evidence type="ECO:0000256" key="1">
    <source>
        <dbReference type="ARBA" id="ARBA00004141"/>
    </source>
</evidence>
<evidence type="ECO:0000256" key="7">
    <source>
        <dbReference type="RuleBase" id="RU079119"/>
    </source>
</evidence>
<dbReference type="PANTHER" id="PTHR22883:SF452">
    <property type="entry name" value="PALMITOYLTRANSFERASE"/>
    <property type="match status" value="1"/>
</dbReference>
<evidence type="ECO:0000313" key="10">
    <source>
        <dbReference type="Proteomes" id="UP000030742"/>
    </source>
</evidence>
<protein>
    <recommendedName>
        <fullName evidence="7">Palmitoyltransferase</fullName>
        <ecNumber evidence="7">2.3.1.225</ecNumber>
    </recommendedName>
</protein>
<dbReference type="GO" id="GO:0005794">
    <property type="term" value="C:Golgi apparatus"/>
    <property type="evidence" value="ECO:0007669"/>
    <property type="project" value="TreeGrafter"/>
</dbReference>
<organism evidence="9 10">
    <name type="scientific">Dendroctonus ponderosae</name>
    <name type="common">Mountain pine beetle</name>
    <dbReference type="NCBI Taxonomy" id="77166"/>
    <lineage>
        <taxon>Eukaryota</taxon>
        <taxon>Metazoa</taxon>
        <taxon>Ecdysozoa</taxon>
        <taxon>Arthropoda</taxon>
        <taxon>Hexapoda</taxon>
        <taxon>Insecta</taxon>
        <taxon>Pterygota</taxon>
        <taxon>Neoptera</taxon>
        <taxon>Endopterygota</taxon>
        <taxon>Coleoptera</taxon>
        <taxon>Polyphaga</taxon>
        <taxon>Cucujiformia</taxon>
        <taxon>Curculionidae</taxon>
        <taxon>Scolytinae</taxon>
        <taxon>Dendroctonus</taxon>
    </lineage>
</organism>
<evidence type="ECO:0000256" key="3">
    <source>
        <dbReference type="ARBA" id="ARBA00022692"/>
    </source>
</evidence>
<dbReference type="InterPro" id="IPR001594">
    <property type="entry name" value="Palmitoyltrfase_DHHC"/>
</dbReference>
<dbReference type="EC" id="2.3.1.225" evidence="7"/>
<dbReference type="STRING" id="77166.U4UEH3"/>
<reference evidence="9 10" key="1">
    <citation type="journal article" date="2013" name="Genome Biol.">
        <title>Draft genome of the mountain pine beetle, Dendroctonus ponderosae Hopkins, a major forest pest.</title>
        <authorList>
            <person name="Keeling C.I."/>
            <person name="Yuen M.M."/>
            <person name="Liao N.Y."/>
            <person name="Docking T.R."/>
            <person name="Chan S.K."/>
            <person name="Taylor G.A."/>
            <person name="Palmquist D.L."/>
            <person name="Jackman S.D."/>
            <person name="Nguyen A."/>
            <person name="Li M."/>
            <person name="Henderson H."/>
            <person name="Janes J.K."/>
            <person name="Zhao Y."/>
            <person name="Pandoh P."/>
            <person name="Moore R."/>
            <person name="Sperling F.A."/>
            <person name="Huber D.P."/>
            <person name="Birol I."/>
            <person name="Jones S.J."/>
            <person name="Bohlmann J."/>
        </authorList>
    </citation>
    <scope>NUCLEOTIDE SEQUENCE</scope>
</reference>
<dbReference type="PROSITE" id="PS50216">
    <property type="entry name" value="DHHC"/>
    <property type="match status" value="1"/>
</dbReference>
<dbReference type="AlphaFoldDB" id="U4UEH3"/>
<feature type="transmembrane region" description="Helical" evidence="7">
    <location>
        <begin position="38"/>
        <end position="61"/>
    </location>
</feature>